<feature type="domain" description="Inosine/uridine-preferring nucleoside hydrolase" evidence="2">
    <location>
        <begin position="164"/>
        <end position="305"/>
    </location>
</feature>
<organism evidence="3">
    <name type="scientific">Timema douglasi</name>
    <name type="common">Walking stick</name>
    <dbReference type="NCBI Taxonomy" id="61478"/>
    <lineage>
        <taxon>Eukaryota</taxon>
        <taxon>Metazoa</taxon>
        <taxon>Ecdysozoa</taxon>
        <taxon>Arthropoda</taxon>
        <taxon>Hexapoda</taxon>
        <taxon>Insecta</taxon>
        <taxon>Pterygota</taxon>
        <taxon>Neoptera</taxon>
        <taxon>Polyneoptera</taxon>
        <taxon>Phasmatodea</taxon>
        <taxon>Timematodea</taxon>
        <taxon>Timematoidea</taxon>
        <taxon>Timematidae</taxon>
        <taxon>Timema</taxon>
    </lineage>
</organism>
<proteinExistence type="inferred from homology"/>
<evidence type="ECO:0000259" key="2">
    <source>
        <dbReference type="Pfam" id="PF01156"/>
    </source>
</evidence>
<gene>
    <name evidence="3" type="ORF">TDIB3V08_LOCUS7135</name>
</gene>
<dbReference type="SUPFAM" id="SSF53590">
    <property type="entry name" value="Nucleoside hydrolase"/>
    <property type="match status" value="1"/>
</dbReference>
<dbReference type="PANTHER" id="PTHR46190">
    <property type="entry name" value="SI:CH211-201H21.5-RELATED"/>
    <property type="match status" value="1"/>
</dbReference>
<dbReference type="InterPro" id="IPR052775">
    <property type="entry name" value="IUN_hydrolase"/>
</dbReference>
<name>A0A7R8VN12_TIMDO</name>
<evidence type="ECO:0000256" key="1">
    <source>
        <dbReference type="ARBA" id="ARBA00009176"/>
    </source>
</evidence>
<dbReference type="InterPro" id="IPR036452">
    <property type="entry name" value="Ribo_hydro-like"/>
</dbReference>
<comment type="similarity">
    <text evidence="1">Belongs to the IUNH family.</text>
</comment>
<feature type="domain" description="Inosine/uridine-preferring nucleoside hydrolase" evidence="2">
    <location>
        <begin position="43"/>
        <end position="156"/>
    </location>
</feature>
<sequence length="314" mass="34697">MSSKVAIKIESEPAKSTAKAVVNFRRKLLATNSSNEVNEPRKVIVDLDAGTNDAMALLMLLAADSRCNIRLLGVTCVHGNTAVDNVCINVLRVLGTVGRFDVLVYRGAEEALIQATPQTNHQFHGADGFGEVKFPHTPNLKLLQPEHAVVALNRITSYPNHHKGMGNTTSAAEFNFHSDPEAAFIVLNRAQCPITILPWETCVNTKITFDWRFQVLGGIHNPHMDLMNAIERPLYEKANLSHWMPCDALLSAVVLDSQVTTKCHSCHMTVELHGHFTRGQAIVDHLEENEPNVTVVDQLDVALFKRLLIEAVSM</sequence>
<protein>
    <recommendedName>
        <fullName evidence="2">Inosine/uridine-preferring nucleoside hydrolase domain-containing protein</fullName>
    </recommendedName>
</protein>
<accession>A0A7R8VN12</accession>
<dbReference type="Gene3D" id="3.90.245.10">
    <property type="entry name" value="Ribonucleoside hydrolase-like"/>
    <property type="match status" value="2"/>
</dbReference>
<dbReference type="PANTHER" id="PTHR46190:SF1">
    <property type="entry name" value="SI:CH211-201H21.5"/>
    <property type="match status" value="1"/>
</dbReference>
<dbReference type="AlphaFoldDB" id="A0A7R8VN12"/>
<dbReference type="InterPro" id="IPR001910">
    <property type="entry name" value="Inosine/uridine_hydrolase_dom"/>
</dbReference>
<dbReference type="EMBL" id="OA567882">
    <property type="protein sequence ID" value="CAD7200924.1"/>
    <property type="molecule type" value="Genomic_DNA"/>
</dbReference>
<reference evidence="3" key="1">
    <citation type="submission" date="2020-11" db="EMBL/GenBank/DDBJ databases">
        <authorList>
            <person name="Tran Van P."/>
        </authorList>
    </citation>
    <scope>NUCLEOTIDE SEQUENCE</scope>
</reference>
<evidence type="ECO:0000313" key="3">
    <source>
        <dbReference type="EMBL" id="CAD7200924.1"/>
    </source>
</evidence>
<dbReference type="Pfam" id="PF01156">
    <property type="entry name" value="IU_nuc_hydro"/>
    <property type="match status" value="2"/>
</dbReference>
<dbReference type="GO" id="GO:0016799">
    <property type="term" value="F:hydrolase activity, hydrolyzing N-glycosyl compounds"/>
    <property type="evidence" value="ECO:0007669"/>
    <property type="project" value="InterPro"/>
</dbReference>